<evidence type="ECO:0000256" key="1">
    <source>
        <dbReference type="ARBA" id="ARBA00022801"/>
    </source>
</evidence>
<accession>A0ABM7ZG99</accession>
<dbReference type="Gene3D" id="3.90.79.10">
    <property type="entry name" value="Nucleoside Triphosphate Pyrophosphohydrolase"/>
    <property type="match status" value="1"/>
</dbReference>
<dbReference type="InterPro" id="IPR022300">
    <property type="entry name" value="PPK2-rel_1"/>
</dbReference>
<feature type="domain" description="Nudix hydrolase" evidence="3">
    <location>
        <begin position="9"/>
        <end position="148"/>
    </location>
</feature>
<keyword evidence="1" id="KW-0378">Hydrolase</keyword>
<dbReference type="InterPro" id="IPR027417">
    <property type="entry name" value="P-loop_NTPase"/>
</dbReference>
<dbReference type="SUPFAM" id="SSF52540">
    <property type="entry name" value="P-loop containing nucleoside triphosphate hydrolases"/>
    <property type="match status" value="1"/>
</dbReference>
<name>A0ABM7ZG99_9BACT</name>
<dbReference type="PANTHER" id="PTHR34383:SF3">
    <property type="entry name" value="POLYPHOSPHATE:AMP PHOSPHOTRANSFERASE"/>
    <property type="match status" value="1"/>
</dbReference>
<reference evidence="4" key="1">
    <citation type="submission" date="2022-06" db="EMBL/GenBank/DDBJ databases">
        <title>Akkermansia biwalacus sp. nov., an anaerobic mucin-degrading bacterium isolated from human intestine.</title>
        <authorList>
            <person name="Kobayashi Y."/>
            <person name="Inoue S."/>
            <person name="Kawahara T."/>
            <person name="Kohda N."/>
        </authorList>
    </citation>
    <scope>NUCLEOTIDE SEQUENCE</scope>
    <source>
        <strain evidence="4">WON2089</strain>
    </source>
</reference>
<dbReference type="Pfam" id="PF03976">
    <property type="entry name" value="PPK2"/>
    <property type="match status" value="1"/>
</dbReference>
<dbReference type="PROSITE" id="PS00893">
    <property type="entry name" value="NUDIX_BOX"/>
    <property type="match status" value="1"/>
</dbReference>
<dbReference type="RefSeq" id="WP_215436748.1">
    <property type="nucleotide sequence ID" value="NZ_AP025943.1"/>
</dbReference>
<dbReference type="SUPFAM" id="SSF55811">
    <property type="entry name" value="Nudix"/>
    <property type="match status" value="1"/>
</dbReference>
<dbReference type="InterPro" id="IPR020084">
    <property type="entry name" value="NUDIX_hydrolase_CS"/>
</dbReference>
<dbReference type="Proteomes" id="UP001062263">
    <property type="component" value="Chromosome"/>
</dbReference>
<dbReference type="EMBL" id="AP025943">
    <property type="protein sequence ID" value="BDL43807.1"/>
    <property type="molecule type" value="Genomic_DNA"/>
</dbReference>
<protein>
    <recommendedName>
        <fullName evidence="3">Nudix hydrolase domain-containing protein</fullName>
    </recommendedName>
</protein>
<dbReference type="PANTHER" id="PTHR34383">
    <property type="entry name" value="POLYPHOSPHATE:AMP PHOSPHOTRANSFERASE-RELATED"/>
    <property type="match status" value="1"/>
</dbReference>
<dbReference type="InterPro" id="IPR022488">
    <property type="entry name" value="PPK2-related"/>
</dbReference>
<feature type="coiled-coil region" evidence="2">
    <location>
        <begin position="208"/>
        <end position="235"/>
    </location>
</feature>
<keyword evidence="5" id="KW-1185">Reference proteome</keyword>
<evidence type="ECO:0000256" key="2">
    <source>
        <dbReference type="SAM" id="Coils"/>
    </source>
</evidence>
<dbReference type="Pfam" id="PF00293">
    <property type="entry name" value="NUDIX"/>
    <property type="match status" value="1"/>
</dbReference>
<dbReference type="Gene3D" id="3.40.50.300">
    <property type="entry name" value="P-loop containing nucleotide triphosphate hydrolases"/>
    <property type="match status" value="1"/>
</dbReference>
<dbReference type="InterPro" id="IPR015797">
    <property type="entry name" value="NUDIX_hydrolase-like_dom_sf"/>
</dbReference>
<evidence type="ECO:0000313" key="4">
    <source>
        <dbReference type="EMBL" id="BDL43807.1"/>
    </source>
</evidence>
<dbReference type="InterPro" id="IPR000086">
    <property type="entry name" value="NUDIX_hydrolase_dom"/>
</dbReference>
<evidence type="ECO:0000259" key="3">
    <source>
        <dbReference type="PROSITE" id="PS51462"/>
    </source>
</evidence>
<organism evidence="4 5">
    <name type="scientific">Akkermansia biwaensis</name>
    <dbReference type="NCBI Taxonomy" id="2946555"/>
    <lineage>
        <taxon>Bacteria</taxon>
        <taxon>Pseudomonadati</taxon>
        <taxon>Verrucomicrobiota</taxon>
        <taxon>Verrucomicrobiia</taxon>
        <taxon>Verrucomicrobiales</taxon>
        <taxon>Akkermansiaceae</taxon>
        <taxon>Akkermansia</taxon>
    </lineage>
</organism>
<keyword evidence="2" id="KW-0175">Coiled coil</keyword>
<gene>
    <name evidence="4" type="ORF">Abiwalacus_13810</name>
</gene>
<dbReference type="NCBIfam" id="TIGR03709">
    <property type="entry name" value="PPK2_rel_1"/>
    <property type="match status" value="1"/>
</dbReference>
<evidence type="ECO:0000313" key="5">
    <source>
        <dbReference type="Proteomes" id="UP001062263"/>
    </source>
</evidence>
<proteinExistence type="predicted"/>
<dbReference type="PROSITE" id="PS51462">
    <property type="entry name" value="NUDIX"/>
    <property type="match status" value="1"/>
</dbReference>
<sequence>MDTPSPARAWRINAAAIIMDADGYILLGKDHGRNPYWHFPQGGVIKNESIERALAREVWEEVGLRPSDYNIVARLPGLRYKYPANHRKITRWVGQEQTYFLVRCKTSRPKTDLHRSPEFAKTKWVLLQDIKLEMFPKFKRKVIKDALTQFFGKPPAANRPSAEKRVVRAAHSSTLTSYTMNRYLVPPGKKLRLKDYPTDDKSLFSGTKEESLVEFDKLREELQELQKKLFAQHKHKILVILQAMDAGGKDGCVKHVFSRVDPQGLHVVPFKKPTPEELDHDFLWRVHKEVPTKGQIAIFNRSHYEDIIAVRVKKIFPDPVWKRRYKHVLDFESMLAEEGTTIIKLFLNISKEEQKKRLESRLQDPDKLWKFCMDDLDDRNRWDEFQTAYQDLIEKTSTPEAPWYIIPGDRKWYRNLVVARLIVEKLRHLQLAFPTPNFDPASISIPD</sequence>